<dbReference type="EMBL" id="PUHR01000010">
    <property type="protein sequence ID" value="KAG0671626.1"/>
    <property type="molecule type" value="Genomic_DNA"/>
</dbReference>
<dbReference type="OrthoDB" id="4069237at2759"/>
<keyword evidence="3" id="KW-1185">Reference proteome</keyword>
<feature type="region of interest" description="Disordered" evidence="1">
    <location>
        <begin position="145"/>
        <end position="244"/>
    </location>
</feature>
<organism evidence="2 3">
    <name type="scientific">Maudiozyma exigua</name>
    <name type="common">Yeast</name>
    <name type="synonym">Kazachstania exigua</name>
    <dbReference type="NCBI Taxonomy" id="34358"/>
    <lineage>
        <taxon>Eukaryota</taxon>
        <taxon>Fungi</taxon>
        <taxon>Dikarya</taxon>
        <taxon>Ascomycota</taxon>
        <taxon>Saccharomycotina</taxon>
        <taxon>Saccharomycetes</taxon>
        <taxon>Saccharomycetales</taxon>
        <taxon>Saccharomycetaceae</taxon>
        <taxon>Maudiozyma</taxon>
    </lineage>
</organism>
<feature type="compositionally biased region" description="Low complexity" evidence="1">
    <location>
        <begin position="145"/>
        <end position="161"/>
    </location>
</feature>
<feature type="compositionally biased region" description="Polar residues" evidence="1">
    <location>
        <begin position="188"/>
        <end position="234"/>
    </location>
</feature>
<feature type="compositionally biased region" description="Low complexity" evidence="1">
    <location>
        <begin position="30"/>
        <end position="41"/>
    </location>
</feature>
<dbReference type="AlphaFoldDB" id="A0A9P6WFZ9"/>
<evidence type="ECO:0000313" key="2">
    <source>
        <dbReference type="EMBL" id="KAG0671626.1"/>
    </source>
</evidence>
<protein>
    <submittedName>
        <fullName evidence="2">Uncharacterized protein</fullName>
    </submittedName>
</protein>
<feature type="compositionally biased region" description="Polar residues" evidence="1">
    <location>
        <begin position="42"/>
        <end position="84"/>
    </location>
</feature>
<sequence>MIDPNSARFVSKVENLIDPVNKPDNRRSDSNNSTNVSETNVIPNTTSTPAQFQKTSILPGSRTQYPEITENNNISRPNSSQSVRSAPAVHSKKRRISDLLAPRPRSSSATSSALQPHVKSSTSCPPNCIQHSDCSSCSSCTSSVSNSSVSSSASSRVTSMSMQGTTIPNLPVRTKSLKRKKIPPPLNISPTTKYLNVTNNNPYGLRNNSKQQIPSSAVTSRFRSHSNTSANATRSEPKSAPADVTTFQNVRRDVKPRVVYLGKENTFTATKSQSSKHPQVENVQQSLPYMLQPNGIRVPTRFGFNNVNTPTSSMTPQLPLYPFYPITPWGTPTNMGINPNTQPPAPPSFGYAYTYPNYQHDTYKASNLGNRVTFDQRHTPALTSKRQVSKNNHNNIRTQTSNNTPRINVTNSSSNGNRPSLSRDSNNDQTNTRIMSGEVRLMDNVFSFEFPSNNIPTKDGKTVSETTAINKISKQLFMNICGKIWDESQLLH</sequence>
<feature type="region of interest" description="Disordered" evidence="1">
    <location>
        <begin position="14"/>
        <end position="125"/>
    </location>
</feature>
<gene>
    <name evidence="2" type="ORF">C6P45_000117</name>
</gene>
<accession>A0A9P6WFZ9</accession>
<name>A0A9P6WFZ9_MAUEX</name>
<feature type="region of interest" description="Disordered" evidence="1">
    <location>
        <begin position="378"/>
        <end position="431"/>
    </location>
</feature>
<feature type="compositionally biased region" description="Polar residues" evidence="1">
    <location>
        <begin position="381"/>
        <end position="431"/>
    </location>
</feature>
<reference evidence="2 3" key="1">
    <citation type="submission" date="2020-11" db="EMBL/GenBank/DDBJ databases">
        <title>Kefir isolates.</title>
        <authorList>
            <person name="Marcisauskas S."/>
            <person name="Kim Y."/>
            <person name="Blasche S."/>
        </authorList>
    </citation>
    <scope>NUCLEOTIDE SEQUENCE [LARGE SCALE GENOMIC DNA]</scope>
    <source>
        <strain evidence="2 3">OG2</strain>
    </source>
</reference>
<feature type="compositionally biased region" description="Low complexity" evidence="1">
    <location>
        <begin position="101"/>
        <end position="113"/>
    </location>
</feature>
<evidence type="ECO:0000313" key="3">
    <source>
        <dbReference type="Proteomes" id="UP000750334"/>
    </source>
</evidence>
<dbReference type="Proteomes" id="UP000750334">
    <property type="component" value="Unassembled WGS sequence"/>
</dbReference>
<evidence type="ECO:0000256" key="1">
    <source>
        <dbReference type="SAM" id="MobiDB-lite"/>
    </source>
</evidence>
<comment type="caution">
    <text evidence="2">The sequence shown here is derived from an EMBL/GenBank/DDBJ whole genome shotgun (WGS) entry which is preliminary data.</text>
</comment>
<proteinExistence type="predicted"/>